<evidence type="ECO:0000256" key="1">
    <source>
        <dbReference type="SAM" id="MobiDB-lite"/>
    </source>
</evidence>
<keyword evidence="3" id="KW-1185">Reference proteome</keyword>
<name>A0A0D2FI61_9EURO</name>
<protein>
    <recommendedName>
        <fullName evidence="4">Transcription factor domain-containing protein</fullName>
    </recommendedName>
</protein>
<feature type="compositionally biased region" description="Basic and acidic residues" evidence="1">
    <location>
        <begin position="22"/>
        <end position="35"/>
    </location>
</feature>
<organism evidence="2 3">
    <name type="scientific">Phialophora macrospora</name>
    <dbReference type="NCBI Taxonomy" id="1851006"/>
    <lineage>
        <taxon>Eukaryota</taxon>
        <taxon>Fungi</taxon>
        <taxon>Dikarya</taxon>
        <taxon>Ascomycota</taxon>
        <taxon>Pezizomycotina</taxon>
        <taxon>Eurotiomycetes</taxon>
        <taxon>Chaetothyriomycetidae</taxon>
        <taxon>Chaetothyriales</taxon>
        <taxon>Herpotrichiellaceae</taxon>
        <taxon>Phialophora</taxon>
    </lineage>
</organism>
<proteinExistence type="predicted"/>
<dbReference type="HOGENOM" id="CLU_015771_0_1_1"/>
<evidence type="ECO:0008006" key="4">
    <source>
        <dbReference type="Google" id="ProtNLM"/>
    </source>
</evidence>
<dbReference type="Proteomes" id="UP000054266">
    <property type="component" value="Unassembled WGS sequence"/>
</dbReference>
<reference evidence="2 3" key="1">
    <citation type="submission" date="2015-01" db="EMBL/GenBank/DDBJ databases">
        <title>The Genome Sequence of Capronia semiimmersa CBS27337.</title>
        <authorList>
            <consortium name="The Broad Institute Genomics Platform"/>
            <person name="Cuomo C."/>
            <person name="de Hoog S."/>
            <person name="Gorbushina A."/>
            <person name="Stielow B."/>
            <person name="Teixiera M."/>
            <person name="Abouelleil A."/>
            <person name="Chapman S.B."/>
            <person name="Priest M."/>
            <person name="Young S.K."/>
            <person name="Wortman J."/>
            <person name="Nusbaum C."/>
            <person name="Birren B."/>
        </authorList>
    </citation>
    <scope>NUCLEOTIDE SEQUENCE [LARGE SCALE GENOMIC DNA]</scope>
    <source>
        <strain evidence="2 3">CBS 27337</strain>
    </source>
</reference>
<feature type="compositionally biased region" description="Basic residues" evidence="1">
    <location>
        <begin position="36"/>
        <end position="45"/>
    </location>
</feature>
<accession>A0A0D2FI61</accession>
<dbReference type="AlphaFoldDB" id="A0A0D2FI61"/>
<feature type="region of interest" description="Disordered" evidence="1">
    <location>
        <begin position="1"/>
        <end position="87"/>
    </location>
</feature>
<feature type="compositionally biased region" description="Polar residues" evidence="1">
    <location>
        <begin position="11"/>
        <end position="21"/>
    </location>
</feature>
<sequence>MAADRRKQFLFLNQSFSSGPHSQREKELQDADRRAHAARHSRSKRAIPPTDNAALAPKSRLLKKTSRQSVEEVPPDDLPSAKPSRKRFLAVRSRTPTAEGHSSALPYDAGSLAAMPSIGQGNYDPFDTASVAGLPPFIHGILDYCFRNVWPTLSCSDPQTEARLAVTRRQAIREHSFMLHAYIANAAGHNLRLHPPGDPARTLLTQARSYHERKTLEAVSDLLRDHTGPVPEGVLLALFITIFPAGDYDAYVCKYPASPLATAQSLHRYANLDVTPGRIQQIQRLSRLLETRGGVDGVSQREWVHAVILADMFVASRLGVRPVWGWPTPLRYLFDAFHDLVLDPHAFQLSRVLGQGFSCLRHRELLQILMLSCRATLALDLHHRKVDAAPQIWEIARVRNAIQHKLCCLDPPTDLVPSHDDSVYNIVRLAALIYSDLVLFPLGDSASIKPRLAYDLRKALELHSAGHGSPHEAEAEAELMIWCTTMGAIAACGTVHQEWFVERLTQAQREDERLLNWILFQTVMSHYLWWDYVLQPRCWDIWSEATQMVQPDYTGSRSAETPSTVGSQ</sequence>
<dbReference type="PANTHER" id="PTHR37540:SF10">
    <property type="entry name" value="SIGMA-70 REGION 2 FAMILY PROTEIN"/>
    <property type="match status" value="1"/>
</dbReference>
<dbReference type="PANTHER" id="PTHR37540">
    <property type="entry name" value="TRANSCRIPTION FACTOR (ACR-2), PUTATIVE-RELATED-RELATED"/>
    <property type="match status" value="1"/>
</dbReference>
<gene>
    <name evidence="2" type="ORF">PV04_05765</name>
</gene>
<dbReference type="EMBL" id="KN846959">
    <property type="protein sequence ID" value="KIW66430.1"/>
    <property type="molecule type" value="Genomic_DNA"/>
</dbReference>
<dbReference type="STRING" id="5601.A0A0D2FI61"/>
<evidence type="ECO:0000313" key="3">
    <source>
        <dbReference type="Proteomes" id="UP000054266"/>
    </source>
</evidence>
<evidence type="ECO:0000313" key="2">
    <source>
        <dbReference type="EMBL" id="KIW66430.1"/>
    </source>
</evidence>